<feature type="region of interest" description="Disordered" evidence="2">
    <location>
        <begin position="617"/>
        <end position="645"/>
    </location>
</feature>
<gene>
    <name evidence="4" type="primary">LOC109710864</name>
</gene>
<evidence type="ECO:0000313" key="3">
    <source>
        <dbReference type="Proteomes" id="UP000515123"/>
    </source>
</evidence>
<accession>A0A6P5F6Y6</accession>
<dbReference type="PANTHER" id="PTHR31071">
    <property type="entry name" value="GB|AAF24581.1"/>
    <property type="match status" value="1"/>
</dbReference>
<sequence length="683" mass="76670">MEGGEKGVAIDEGGVVGDDDGVGAKGEEEFLGLKLRRGIAAGRRRAGPCTPVPTWKLEDSAGPPPHAEAAAAAAVAAAPRRSSVSARKLGANLWEIHDVLPEAPGMRRRSHRIRRHHRERGAGAGEGLDDDRPDHSPLNPIDRPQSCGSLRRYIASSLIQHHKVNERNSRALQPISPASYSSSMGVAAINQAITPSSSLDLHRRPEGAYSLKTSTELLKVLNRIWSLEEQHTANVSLVKALKVELQNARARIQELMQEQQSYSQEVDSLMKQLSENKVIQKNKEREKIKSAVESMRDELEDERRLRKRSESLHRKLGRELSEIKSAFLKAVKDLEMERKANQLLGNLCDEFAKGIRNYEDEVRDLKQKTGKDYEYKFDRLILHISEAWLDERMQMQMAESRGDLVERDNSITERLSGEIQAFLQMKCSANSKEYDANLIDRKREINLRRQSLESVHLNGPTSAPQDGEDDDSIASDLHCFELNMGEHEIKSHEQLKGTYGNGVERLDSARKSYFRGKKIEFPENITDQSASSSQMLIGQKEKKESGNRVQNTTSEHGAQIGVRTLKNEINMDRKFEENQCQEGDASITPEQNNVHGASRLSESFDFVEWKARFGEGTSSEDLHNHHPPSSNLEISESSSKLSQGVRENTLKAKLLEARLEGRHARLKALRGSSITRTKQQTKP</sequence>
<feature type="region of interest" description="Disordered" evidence="2">
    <location>
        <begin position="529"/>
        <end position="553"/>
    </location>
</feature>
<feature type="coiled-coil region" evidence="1">
    <location>
        <begin position="238"/>
        <end position="312"/>
    </location>
</feature>
<dbReference type="AlphaFoldDB" id="A0A6P5F6Y6"/>
<feature type="region of interest" description="Disordered" evidence="2">
    <location>
        <begin position="453"/>
        <end position="473"/>
    </location>
</feature>
<feature type="region of interest" description="Disordered" evidence="2">
    <location>
        <begin position="107"/>
        <end position="145"/>
    </location>
</feature>
<reference evidence="4" key="2">
    <citation type="submission" date="2025-08" db="UniProtKB">
        <authorList>
            <consortium name="RefSeq"/>
        </authorList>
    </citation>
    <scope>IDENTIFICATION</scope>
    <source>
        <tissue evidence="4">Leaf</tissue>
    </source>
</reference>
<evidence type="ECO:0000313" key="4">
    <source>
        <dbReference type="RefSeq" id="XP_020089243.1"/>
    </source>
</evidence>
<organism evidence="3 4">
    <name type="scientific">Ananas comosus</name>
    <name type="common">Pineapple</name>
    <name type="synonym">Ananas ananas</name>
    <dbReference type="NCBI Taxonomy" id="4615"/>
    <lineage>
        <taxon>Eukaryota</taxon>
        <taxon>Viridiplantae</taxon>
        <taxon>Streptophyta</taxon>
        <taxon>Embryophyta</taxon>
        <taxon>Tracheophyta</taxon>
        <taxon>Spermatophyta</taxon>
        <taxon>Magnoliopsida</taxon>
        <taxon>Liliopsida</taxon>
        <taxon>Poales</taxon>
        <taxon>Bromeliaceae</taxon>
        <taxon>Bromelioideae</taxon>
        <taxon>Ananas</taxon>
    </lineage>
</organism>
<dbReference type="RefSeq" id="XP_020089243.1">
    <property type="nucleotide sequence ID" value="XM_020233654.1"/>
</dbReference>
<dbReference type="Proteomes" id="UP000515123">
    <property type="component" value="Linkage group 5"/>
</dbReference>
<dbReference type="InterPro" id="IPR043424">
    <property type="entry name" value="BLT-like"/>
</dbReference>
<dbReference type="OrthoDB" id="670909at2759"/>
<feature type="compositionally biased region" description="Polar residues" evidence="2">
    <location>
        <begin position="453"/>
        <end position="464"/>
    </location>
</feature>
<keyword evidence="1" id="KW-0175">Coiled coil</keyword>
<dbReference type="GeneID" id="109710864"/>
<name>A0A6P5F6Y6_ANACO</name>
<proteinExistence type="predicted"/>
<feature type="compositionally biased region" description="Basic residues" evidence="2">
    <location>
        <begin position="107"/>
        <end position="119"/>
    </location>
</feature>
<protein>
    <submittedName>
        <fullName evidence="4">Uncharacterized protein At5g41620-like</fullName>
    </submittedName>
</protein>
<keyword evidence="3" id="KW-1185">Reference proteome</keyword>
<dbReference type="PANTHER" id="PTHR31071:SF9">
    <property type="entry name" value="INTRACELLULAR PROTEIN TRANSPORT PROTEIN USO1-RELATED"/>
    <property type="match status" value="1"/>
</dbReference>
<feature type="region of interest" description="Disordered" evidence="2">
    <location>
        <begin position="1"/>
        <end position="24"/>
    </location>
</feature>
<feature type="compositionally biased region" description="Low complexity" evidence="2">
    <location>
        <begin position="629"/>
        <end position="642"/>
    </location>
</feature>
<reference evidence="3" key="1">
    <citation type="journal article" date="2015" name="Nat. Genet.">
        <title>The pineapple genome and the evolution of CAM photosynthesis.</title>
        <authorList>
            <person name="Ming R."/>
            <person name="VanBuren R."/>
            <person name="Wai C.M."/>
            <person name="Tang H."/>
            <person name="Schatz M.C."/>
            <person name="Bowers J.E."/>
            <person name="Lyons E."/>
            <person name="Wang M.L."/>
            <person name="Chen J."/>
            <person name="Biggers E."/>
            <person name="Zhang J."/>
            <person name="Huang L."/>
            <person name="Zhang L."/>
            <person name="Miao W."/>
            <person name="Zhang J."/>
            <person name="Ye Z."/>
            <person name="Miao C."/>
            <person name="Lin Z."/>
            <person name="Wang H."/>
            <person name="Zhou H."/>
            <person name="Yim W.C."/>
            <person name="Priest H.D."/>
            <person name="Zheng C."/>
            <person name="Woodhouse M."/>
            <person name="Edger P.P."/>
            <person name="Guyot R."/>
            <person name="Guo H.B."/>
            <person name="Guo H."/>
            <person name="Zheng G."/>
            <person name="Singh R."/>
            <person name="Sharma A."/>
            <person name="Min X."/>
            <person name="Zheng Y."/>
            <person name="Lee H."/>
            <person name="Gurtowski J."/>
            <person name="Sedlazeck F.J."/>
            <person name="Harkess A."/>
            <person name="McKain M.R."/>
            <person name="Liao Z."/>
            <person name="Fang J."/>
            <person name="Liu J."/>
            <person name="Zhang X."/>
            <person name="Zhang Q."/>
            <person name="Hu W."/>
            <person name="Qin Y."/>
            <person name="Wang K."/>
            <person name="Chen L.Y."/>
            <person name="Shirley N."/>
            <person name="Lin Y.R."/>
            <person name="Liu L.Y."/>
            <person name="Hernandez A.G."/>
            <person name="Wright C.L."/>
            <person name="Bulone V."/>
            <person name="Tuskan G.A."/>
            <person name="Heath K."/>
            <person name="Zee F."/>
            <person name="Moore P.H."/>
            <person name="Sunkar R."/>
            <person name="Leebens-Mack J.H."/>
            <person name="Mockler T."/>
            <person name="Bennetzen J.L."/>
            <person name="Freeling M."/>
            <person name="Sankoff D."/>
            <person name="Paterson A.H."/>
            <person name="Zhu X."/>
            <person name="Yang X."/>
            <person name="Smith J.A."/>
            <person name="Cushman J.C."/>
            <person name="Paull R.E."/>
            <person name="Yu Q."/>
        </authorList>
    </citation>
    <scope>NUCLEOTIDE SEQUENCE [LARGE SCALE GENOMIC DNA]</scope>
    <source>
        <strain evidence="3">cv. F153</strain>
    </source>
</reference>
<evidence type="ECO:0000256" key="1">
    <source>
        <dbReference type="SAM" id="Coils"/>
    </source>
</evidence>
<evidence type="ECO:0000256" key="2">
    <source>
        <dbReference type="SAM" id="MobiDB-lite"/>
    </source>
</evidence>